<proteinExistence type="predicted"/>
<dbReference type="PANTHER" id="PTHR33377:SF99">
    <property type="entry name" value="OSJNBB0004G23.8-LIKE PROTEIN"/>
    <property type="match status" value="1"/>
</dbReference>
<dbReference type="OrthoDB" id="689921at2759"/>
<dbReference type="PANTHER" id="PTHR33377">
    <property type="entry name" value="OS10G0134700 PROTEIN-RELATED"/>
    <property type="match status" value="1"/>
</dbReference>
<gene>
    <name evidence="2" type="ORF">SETIT_2G018600v2</name>
</gene>
<dbReference type="Pfam" id="PF08224">
    <property type="entry name" value="DUF1719"/>
    <property type="match status" value="1"/>
</dbReference>
<dbReference type="InterPro" id="IPR013181">
    <property type="entry name" value="DUF1719"/>
</dbReference>
<reference evidence="2" key="1">
    <citation type="journal article" date="2012" name="Nat. Biotechnol.">
        <title>Reference genome sequence of the model plant Setaria.</title>
        <authorList>
            <person name="Bennetzen J.L."/>
            <person name="Schmutz J."/>
            <person name="Wang H."/>
            <person name="Percifield R."/>
            <person name="Hawkins J."/>
            <person name="Pontaroli A.C."/>
            <person name="Estep M."/>
            <person name="Feng L."/>
            <person name="Vaughn J.N."/>
            <person name="Grimwood J."/>
            <person name="Jenkins J."/>
            <person name="Barry K."/>
            <person name="Lindquist E."/>
            <person name="Hellsten U."/>
            <person name="Deshpande S."/>
            <person name="Wang X."/>
            <person name="Wu X."/>
            <person name="Mitros T."/>
            <person name="Triplett J."/>
            <person name="Yang X."/>
            <person name="Ye C.Y."/>
            <person name="Mauro-Herrera M."/>
            <person name="Wang L."/>
            <person name="Li P."/>
            <person name="Sharma M."/>
            <person name="Sharma R."/>
            <person name="Ronald P.C."/>
            <person name="Panaud O."/>
            <person name="Kellogg E.A."/>
            <person name="Brutnell T.P."/>
            <person name="Doust A.N."/>
            <person name="Tuskan G.A."/>
            <person name="Rokhsar D."/>
            <person name="Devos K.M."/>
        </authorList>
    </citation>
    <scope>NUCLEOTIDE SEQUENCE [LARGE SCALE GENOMIC DNA]</scope>
    <source>
        <strain evidence="2">Yugu1</strain>
    </source>
</reference>
<sequence>MANVVSSVVVQETVSKIISDLVHKCEGKEKSNSKEDMERLEMAHIKLEAALEISNKWLITDAPLLRWRKKLKLTAQECDEALQKCRQRILEEEQIEQEDLSWVPYADSCKKEHWGKKEHWDNLYSFSTRWFRPNPLCCKQHEQHKFCHSSKADSSGLQDVSLESVIEVNLQCQVSFSKYNKQRTSMLEGKCSLQDSPYLKVGLLFTPHDYSEDLLPADRSSAVVMVNGEKQHCLHTDMTLEQVEEIMLPKAIGYFSQNTEATVYQMLWKSRSGTAYIQVEKASIFMPRTRRTFLGGRKRKLFRRSDVELGNLTNVVSHFVDLWVKHAPIQLQASIMDWLQKEKEKQLAPQSLRRKSRPCTIIDRSGEQAEVKMEKECSREDRMQVGVRIHN</sequence>
<organism evidence="2">
    <name type="scientific">Setaria italica</name>
    <name type="common">Foxtail millet</name>
    <name type="synonym">Panicum italicum</name>
    <dbReference type="NCBI Taxonomy" id="4555"/>
    <lineage>
        <taxon>Eukaryota</taxon>
        <taxon>Viridiplantae</taxon>
        <taxon>Streptophyta</taxon>
        <taxon>Embryophyta</taxon>
        <taxon>Tracheophyta</taxon>
        <taxon>Spermatophyta</taxon>
        <taxon>Magnoliopsida</taxon>
        <taxon>Liliopsida</taxon>
        <taxon>Poales</taxon>
        <taxon>Poaceae</taxon>
        <taxon>PACMAD clade</taxon>
        <taxon>Panicoideae</taxon>
        <taxon>Panicodae</taxon>
        <taxon>Paniceae</taxon>
        <taxon>Cenchrinae</taxon>
        <taxon>Setaria</taxon>
    </lineage>
</organism>
<keyword evidence="1" id="KW-0175">Coiled coil</keyword>
<reference evidence="2" key="2">
    <citation type="submission" date="2015-07" db="EMBL/GenBank/DDBJ databases">
        <authorList>
            <person name="Noorani M."/>
        </authorList>
    </citation>
    <scope>NUCLEOTIDE SEQUENCE</scope>
    <source>
        <strain evidence="2">Yugu1</strain>
    </source>
</reference>
<dbReference type="EMBL" id="CM003529">
    <property type="protein sequence ID" value="RCV09326.1"/>
    <property type="molecule type" value="Genomic_DNA"/>
</dbReference>
<dbReference type="SMART" id="SM01157">
    <property type="entry name" value="DUF1719"/>
    <property type="match status" value="1"/>
</dbReference>
<dbReference type="AlphaFoldDB" id="A0A368PU56"/>
<feature type="coiled-coil region" evidence="1">
    <location>
        <begin position="30"/>
        <end position="88"/>
    </location>
</feature>
<protein>
    <recommendedName>
        <fullName evidence="3">Rx N-terminal domain-containing protein</fullName>
    </recommendedName>
</protein>
<name>A0A368PU56_SETIT</name>
<evidence type="ECO:0000313" key="2">
    <source>
        <dbReference type="EMBL" id="RCV09326.1"/>
    </source>
</evidence>
<accession>A0A368PU56</accession>
<evidence type="ECO:0000256" key="1">
    <source>
        <dbReference type="SAM" id="Coils"/>
    </source>
</evidence>
<evidence type="ECO:0008006" key="3">
    <source>
        <dbReference type="Google" id="ProtNLM"/>
    </source>
</evidence>